<feature type="chain" id="PRO_5018059045" evidence="1">
    <location>
        <begin position="22"/>
        <end position="538"/>
    </location>
</feature>
<dbReference type="Proteomes" id="UP000279089">
    <property type="component" value="Unassembled WGS sequence"/>
</dbReference>
<dbReference type="EMBL" id="RMBX01000009">
    <property type="protein sequence ID" value="RPD39871.1"/>
    <property type="molecule type" value="Genomic_DNA"/>
</dbReference>
<name>A0A3N4M8T3_9BACT</name>
<feature type="domain" description="Secretion system C-terminal sorting" evidence="2">
    <location>
        <begin position="462"/>
        <end position="525"/>
    </location>
</feature>
<keyword evidence="1" id="KW-0732">Signal</keyword>
<organism evidence="3 4">
    <name type="scientific">Chitinophaga barathri</name>
    <dbReference type="NCBI Taxonomy" id="1647451"/>
    <lineage>
        <taxon>Bacteria</taxon>
        <taxon>Pseudomonadati</taxon>
        <taxon>Bacteroidota</taxon>
        <taxon>Chitinophagia</taxon>
        <taxon>Chitinophagales</taxon>
        <taxon>Chitinophagaceae</taxon>
        <taxon>Chitinophaga</taxon>
    </lineage>
</organism>
<dbReference type="Pfam" id="PF18962">
    <property type="entry name" value="Por_Secre_tail"/>
    <property type="match status" value="1"/>
</dbReference>
<sequence>MQHKTHISLFISLLLMLLSHAASGQSGVFIPPGADIMAHRADTISIFGNLDNRGRFGSSVGAVVMFYGQMWSNSEGSRLPDERFYNPSLPANAGVFRFMPPQDSGVSMQYIFGGYSASGNSGSSFPNLSINNPSGVQLADLSDLSIRHNLHFENGHIILNGWNISVGEASPGTITGYSDKRFIVTGSTPYGGFLYRRQVNAATGQVIFPVGTGAGSYTPMALRYSGAVAGNFAARVFDNVYANAQTGPLLNDNRVLKTWHITHARPQSGTQTIVWLQHNPPEEDAGYAANADSSFVTRYDAVTGWDTVRPAGFTRSGTFTTGQPVAQAAIHTRSFSAVNNLFLSLLTKTRPPIPRFSISLIFDAFRRDIRWVQTTWLTLHELNVLHYELERRRENEVDFRTIAIVPPQTPTGTSQVNRSYQYLDDNYYDNWSYYRLKTVSRNGDSAYSPIRAVPNYYEITVSPNPNRGQFNVSLFGVRNLIRMEMFDMSGRLMGKTQISVTNTQVSVPNLASGMYILVFYDTDNNNMIIDRQKIEIIK</sequence>
<protein>
    <submittedName>
        <fullName evidence="3">T9SS C-terminal target domain-containing protein</fullName>
    </submittedName>
</protein>
<feature type="signal peptide" evidence="1">
    <location>
        <begin position="1"/>
        <end position="21"/>
    </location>
</feature>
<evidence type="ECO:0000313" key="3">
    <source>
        <dbReference type="EMBL" id="RPD39871.1"/>
    </source>
</evidence>
<evidence type="ECO:0000259" key="2">
    <source>
        <dbReference type="Pfam" id="PF18962"/>
    </source>
</evidence>
<dbReference type="NCBIfam" id="TIGR04183">
    <property type="entry name" value="Por_Secre_tail"/>
    <property type="match status" value="1"/>
</dbReference>
<dbReference type="AlphaFoldDB" id="A0A3N4M8T3"/>
<proteinExistence type="predicted"/>
<evidence type="ECO:0000313" key="4">
    <source>
        <dbReference type="Proteomes" id="UP000279089"/>
    </source>
</evidence>
<gene>
    <name evidence="3" type="ORF">EG028_17235</name>
</gene>
<accession>A0A3N4M8T3</accession>
<reference evidence="4" key="1">
    <citation type="submission" date="2018-11" db="EMBL/GenBank/DDBJ databases">
        <title>Chitinophaga lutea sp.nov., isolate from arsenic contaminated soil.</title>
        <authorList>
            <person name="Zong Y."/>
        </authorList>
    </citation>
    <scope>NUCLEOTIDE SEQUENCE [LARGE SCALE GENOMIC DNA]</scope>
    <source>
        <strain evidence="4">YLT18</strain>
    </source>
</reference>
<comment type="caution">
    <text evidence="3">The sequence shown here is derived from an EMBL/GenBank/DDBJ whole genome shotgun (WGS) entry which is preliminary data.</text>
</comment>
<evidence type="ECO:0000256" key="1">
    <source>
        <dbReference type="SAM" id="SignalP"/>
    </source>
</evidence>
<dbReference type="InterPro" id="IPR026444">
    <property type="entry name" value="Secre_tail"/>
</dbReference>
<keyword evidence="4" id="KW-1185">Reference proteome</keyword>